<feature type="region of interest" description="Disordered" evidence="1">
    <location>
        <begin position="25"/>
        <end position="44"/>
    </location>
</feature>
<dbReference type="OrthoDB" id="62085at2759"/>
<sequence>VDRLAWLLDPSVNISRLLSATGASSYSSSTRAGPQLPVWPTSPSAPATLPASSVATNDAANGLCDGRSYHCFISHNWGKDSQGRDNHLRVLQIARALQKHGVEVFVDDWEAHRYDSVDEAIVDGMRRSSVALVFITRAYIDKIEESTIEDDCVAQFNLAKRAPGIIPVIMEPELMQPSRWGWNRVYAHLSGKKLVDLSRGEVSGLPGILWN</sequence>
<comment type="caution">
    <text evidence="3">The sequence shown here is derived from an EMBL/GenBank/DDBJ whole genome shotgun (WGS) entry which is preliminary data.</text>
</comment>
<evidence type="ECO:0000259" key="2">
    <source>
        <dbReference type="PROSITE" id="PS50104"/>
    </source>
</evidence>
<dbReference type="GO" id="GO:0007165">
    <property type="term" value="P:signal transduction"/>
    <property type="evidence" value="ECO:0007669"/>
    <property type="project" value="InterPro"/>
</dbReference>
<name>A0A813G9U9_POLGL</name>
<reference evidence="3" key="1">
    <citation type="submission" date="2021-02" db="EMBL/GenBank/DDBJ databases">
        <authorList>
            <person name="Dougan E. K."/>
            <person name="Rhodes N."/>
            <person name="Thang M."/>
            <person name="Chan C."/>
        </authorList>
    </citation>
    <scope>NUCLEOTIDE SEQUENCE</scope>
</reference>
<dbReference type="Proteomes" id="UP000654075">
    <property type="component" value="Unassembled WGS sequence"/>
</dbReference>
<proteinExistence type="predicted"/>
<dbReference type="SUPFAM" id="SSF52200">
    <property type="entry name" value="Toll/Interleukin receptor TIR domain"/>
    <property type="match status" value="1"/>
</dbReference>
<gene>
    <name evidence="3" type="ORF">PGLA1383_LOCUS37055</name>
</gene>
<dbReference type="PROSITE" id="PS50104">
    <property type="entry name" value="TIR"/>
    <property type="match status" value="1"/>
</dbReference>
<protein>
    <recommendedName>
        <fullName evidence="2">TIR domain-containing protein</fullName>
    </recommendedName>
</protein>
<dbReference type="Gene3D" id="3.40.50.10140">
    <property type="entry name" value="Toll/interleukin-1 receptor homology (TIR) domain"/>
    <property type="match status" value="1"/>
</dbReference>
<dbReference type="InterPro" id="IPR000157">
    <property type="entry name" value="TIR_dom"/>
</dbReference>
<dbReference type="EMBL" id="CAJNNV010027091">
    <property type="protein sequence ID" value="CAE8619467.1"/>
    <property type="molecule type" value="Genomic_DNA"/>
</dbReference>
<dbReference type="Pfam" id="PF13676">
    <property type="entry name" value="TIR_2"/>
    <property type="match status" value="1"/>
</dbReference>
<organism evidence="3 4">
    <name type="scientific">Polarella glacialis</name>
    <name type="common">Dinoflagellate</name>
    <dbReference type="NCBI Taxonomy" id="89957"/>
    <lineage>
        <taxon>Eukaryota</taxon>
        <taxon>Sar</taxon>
        <taxon>Alveolata</taxon>
        <taxon>Dinophyceae</taxon>
        <taxon>Suessiales</taxon>
        <taxon>Suessiaceae</taxon>
        <taxon>Polarella</taxon>
    </lineage>
</organism>
<dbReference type="InterPro" id="IPR035897">
    <property type="entry name" value="Toll_tir_struct_dom_sf"/>
</dbReference>
<accession>A0A813G9U9</accession>
<evidence type="ECO:0000256" key="1">
    <source>
        <dbReference type="SAM" id="MobiDB-lite"/>
    </source>
</evidence>
<feature type="domain" description="TIR" evidence="2">
    <location>
        <begin position="67"/>
        <end position="189"/>
    </location>
</feature>
<keyword evidence="4" id="KW-1185">Reference proteome</keyword>
<evidence type="ECO:0000313" key="4">
    <source>
        <dbReference type="Proteomes" id="UP000654075"/>
    </source>
</evidence>
<feature type="non-terminal residue" evidence="3">
    <location>
        <position position="1"/>
    </location>
</feature>
<feature type="non-terminal residue" evidence="3">
    <location>
        <position position="211"/>
    </location>
</feature>
<evidence type="ECO:0000313" key="3">
    <source>
        <dbReference type="EMBL" id="CAE8619467.1"/>
    </source>
</evidence>
<dbReference type="AlphaFoldDB" id="A0A813G9U9"/>